<feature type="domain" description="ABC transporter" evidence="7">
    <location>
        <begin position="2"/>
        <end position="219"/>
    </location>
</feature>
<dbReference type="AlphaFoldDB" id="N1UZ19"/>
<protein>
    <submittedName>
        <fullName evidence="8">ABC transporter</fullName>
    </submittedName>
</protein>
<evidence type="ECO:0000256" key="2">
    <source>
        <dbReference type="ARBA" id="ARBA00005417"/>
    </source>
</evidence>
<organism evidence="8 9">
    <name type="scientific">Arthrobacter crystallopoietes BAB-32</name>
    <dbReference type="NCBI Taxonomy" id="1246476"/>
    <lineage>
        <taxon>Bacteria</taxon>
        <taxon>Bacillati</taxon>
        <taxon>Actinomycetota</taxon>
        <taxon>Actinomycetes</taxon>
        <taxon>Micrococcales</taxon>
        <taxon>Micrococcaceae</taxon>
        <taxon>Crystallibacter</taxon>
    </lineage>
</organism>
<dbReference type="InterPro" id="IPR003439">
    <property type="entry name" value="ABC_transporter-like_ATP-bd"/>
</dbReference>
<dbReference type="SUPFAM" id="SSF52540">
    <property type="entry name" value="P-loop containing nucleoside triphosphate hydrolases"/>
    <property type="match status" value="1"/>
</dbReference>
<evidence type="ECO:0000256" key="6">
    <source>
        <dbReference type="SAM" id="MobiDB-lite"/>
    </source>
</evidence>
<sequence>MPRAGRRVRVRQVRYRPVADRPGRAGRQGHRRPDGTLRPEPRRIEPARWRQVRGSRIGFILQDALVSLDPLRPVGREIEDSLRLGTGLTRDERARRVLSLLEEVGLDKPVQRAGQRSGELSGGMRQRALIASAIALDPELIIADEPTTALDATVQAQILDLLAALRERGSAMLLISHDLAVVESVADRVAVMTEGRIVEQGPASQVLGAPQHDYTRRLLQAVPA</sequence>
<evidence type="ECO:0000259" key="7">
    <source>
        <dbReference type="PROSITE" id="PS50893"/>
    </source>
</evidence>
<dbReference type="Gene3D" id="3.40.50.300">
    <property type="entry name" value="P-loop containing nucleotide triphosphate hydrolases"/>
    <property type="match status" value="1"/>
</dbReference>
<dbReference type="Proteomes" id="UP000010729">
    <property type="component" value="Unassembled WGS sequence"/>
</dbReference>
<name>N1UZ19_9MICC</name>
<keyword evidence="9" id="KW-1185">Reference proteome</keyword>
<feature type="non-terminal residue" evidence="8">
    <location>
        <position position="224"/>
    </location>
</feature>
<dbReference type="PANTHER" id="PTHR43297">
    <property type="entry name" value="OLIGOPEPTIDE TRANSPORT ATP-BINDING PROTEIN APPD"/>
    <property type="match status" value="1"/>
</dbReference>
<comment type="subcellular location">
    <subcellularLocation>
        <location evidence="1">Membrane</location>
    </subcellularLocation>
</comment>
<keyword evidence="3" id="KW-0813">Transport</keyword>
<dbReference type="GO" id="GO:0016020">
    <property type="term" value="C:membrane"/>
    <property type="evidence" value="ECO:0007669"/>
    <property type="project" value="UniProtKB-SubCell"/>
</dbReference>
<dbReference type="InterPro" id="IPR017871">
    <property type="entry name" value="ABC_transporter-like_CS"/>
</dbReference>
<accession>N1UZ19</accession>
<evidence type="ECO:0000256" key="3">
    <source>
        <dbReference type="ARBA" id="ARBA00022448"/>
    </source>
</evidence>
<dbReference type="InterPro" id="IPR050388">
    <property type="entry name" value="ABC_Ni/Peptide_Import"/>
</dbReference>
<dbReference type="Pfam" id="PF00005">
    <property type="entry name" value="ABC_tran"/>
    <property type="match status" value="1"/>
</dbReference>
<dbReference type="GO" id="GO:0016887">
    <property type="term" value="F:ATP hydrolysis activity"/>
    <property type="evidence" value="ECO:0007669"/>
    <property type="project" value="InterPro"/>
</dbReference>
<proteinExistence type="inferred from homology"/>
<feature type="compositionally biased region" description="Basic residues" evidence="6">
    <location>
        <begin position="1"/>
        <end position="14"/>
    </location>
</feature>
<evidence type="ECO:0000313" key="8">
    <source>
        <dbReference type="EMBL" id="EMY33082.1"/>
    </source>
</evidence>
<keyword evidence="5" id="KW-0472">Membrane</keyword>
<dbReference type="PROSITE" id="PS00211">
    <property type="entry name" value="ABC_TRANSPORTER_1"/>
    <property type="match status" value="1"/>
</dbReference>
<dbReference type="PANTHER" id="PTHR43297:SF2">
    <property type="entry name" value="DIPEPTIDE TRANSPORT ATP-BINDING PROTEIN DPPD"/>
    <property type="match status" value="1"/>
</dbReference>
<evidence type="ECO:0000256" key="4">
    <source>
        <dbReference type="ARBA" id="ARBA00022475"/>
    </source>
</evidence>
<feature type="compositionally biased region" description="Basic and acidic residues" evidence="6">
    <location>
        <begin position="31"/>
        <end position="43"/>
    </location>
</feature>
<dbReference type="GO" id="GO:0005524">
    <property type="term" value="F:ATP binding"/>
    <property type="evidence" value="ECO:0007669"/>
    <property type="project" value="InterPro"/>
</dbReference>
<dbReference type="RefSeq" id="WP_005271965.1">
    <property type="nucleotide sequence ID" value="NZ_ANPE02000203.1"/>
</dbReference>
<evidence type="ECO:0000313" key="9">
    <source>
        <dbReference type="Proteomes" id="UP000010729"/>
    </source>
</evidence>
<comment type="caution">
    <text evidence="8">The sequence shown here is derived from an EMBL/GenBank/DDBJ whole genome shotgun (WGS) entry which is preliminary data.</text>
</comment>
<dbReference type="EMBL" id="ANPE02000203">
    <property type="protein sequence ID" value="EMY33082.1"/>
    <property type="molecule type" value="Genomic_DNA"/>
</dbReference>
<keyword evidence="4" id="KW-1003">Cell membrane</keyword>
<dbReference type="InterPro" id="IPR027417">
    <property type="entry name" value="P-loop_NTPase"/>
</dbReference>
<comment type="similarity">
    <text evidence="2">Belongs to the ABC transporter superfamily.</text>
</comment>
<gene>
    <name evidence="8" type="ORF">D477_016835</name>
</gene>
<feature type="region of interest" description="Disordered" evidence="6">
    <location>
        <begin position="1"/>
        <end position="43"/>
    </location>
</feature>
<dbReference type="PROSITE" id="PS50893">
    <property type="entry name" value="ABC_TRANSPORTER_2"/>
    <property type="match status" value="1"/>
</dbReference>
<evidence type="ECO:0000256" key="5">
    <source>
        <dbReference type="ARBA" id="ARBA00023136"/>
    </source>
</evidence>
<evidence type="ECO:0000256" key="1">
    <source>
        <dbReference type="ARBA" id="ARBA00004370"/>
    </source>
</evidence>
<reference evidence="8 9" key="1">
    <citation type="journal article" date="2013" name="Genome Announc.">
        <title>Draft Genome Sequence of Arthrobacter crystallopoietes Strain BAB-32, Revealing Genes for Bioremediation.</title>
        <authorList>
            <person name="Joshi M.N."/>
            <person name="Pandit A.S."/>
            <person name="Sharma A."/>
            <person name="Pandya R.V."/>
            <person name="Desai S.M."/>
            <person name="Saxena A.K."/>
            <person name="Bagatharia S.B."/>
        </authorList>
    </citation>
    <scope>NUCLEOTIDE SEQUENCE [LARGE SCALE GENOMIC DNA]</scope>
    <source>
        <strain evidence="8 9">BAB-32</strain>
    </source>
</reference>